<dbReference type="Proteomes" id="UP000430692">
    <property type="component" value="Unassembled WGS sequence"/>
</dbReference>
<dbReference type="RefSeq" id="WP_160803294.1">
    <property type="nucleotide sequence ID" value="NZ_WUUL01000023.1"/>
</dbReference>
<dbReference type="AlphaFoldDB" id="A0A6I4VVJ4"/>
<evidence type="ECO:0000313" key="2">
    <source>
        <dbReference type="EMBL" id="MXQ55929.1"/>
    </source>
</evidence>
<dbReference type="InterPro" id="IPR029058">
    <property type="entry name" value="AB_hydrolase_fold"/>
</dbReference>
<accession>A0A6I4VVJ4</accession>
<sequence>MSDSRKKSNKSNKLAHSLEAKRQSIKNFFGRPNSFLSETYTEKIAKTNRRKLLDFYTESFLRFHVKKINSHRSIFSYKLDEKDPSHVYEGKVMKVALMLHAIGSGPIMWEVSPIDSRGMADLLMEKGIQPKIPTLPGHCASYRDLAKVSGSDWNQSVKQQMREILLDGEIKEIYLIGFSMGGVLTMLALAELLAEGGFTESQLKRVSVLVVNTPVHIKGVSTHQLEKISRWSRWALEWIAIPNVPRPWETNFRYLWKALVSKFLPLSAVVEMMKLVWRLLDLLASTPTKERFQTLKQLVLVQAIPDKVVDPKSVEILHRLIGGKVIRIEGATHGFAESEAWAELQKVIHQIAN</sequence>
<comment type="caution">
    <text evidence="2">The sequence shown here is derived from an EMBL/GenBank/DDBJ whole genome shotgun (WGS) entry which is preliminary data.</text>
</comment>
<reference evidence="2 3" key="1">
    <citation type="submission" date="2019-12" db="EMBL/GenBank/DDBJ databases">
        <title>Whole-genome analyses of novel actinobacteria.</title>
        <authorList>
            <person name="Sahin N."/>
            <person name="Saygin H."/>
        </authorList>
    </citation>
    <scope>NUCLEOTIDE SEQUENCE [LARGE SCALE GENOMIC DNA]</scope>
    <source>
        <strain evidence="2 3">KC615</strain>
    </source>
</reference>
<gene>
    <name evidence="2" type="ORF">GSM42_19810</name>
</gene>
<evidence type="ECO:0000259" key="1">
    <source>
        <dbReference type="Pfam" id="PF12697"/>
    </source>
</evidence>
<dbReference type="Pfam" id="PF12697">
    <property type="entry name" value="Abhydrolase_6"/>
    <property type="match status" value="1"/>
</dbReference>
<dbReference type="InterPro" id="IPR000073">
    <property type="entry name" value="AB_hydrolase_1"/>
</dbReference>
<dbReference type="Gene3D" id="3.40.50.1820">
    <property type="entry name" value="alpha/beta hydrolase"/>
    <property type="match status" value="1"/>
</dbReference>
<keyword evidence="2" id="KW-0378">Hydrolase</keyword>
<dbReference type="EMBL" id="WUUL01000023">
    <property type="protein sequence ID" value="MXQ55929.1"/>
    <property type="molecule type" value="Genomic_DNA"/>
</dbReference>
<proteinExistence type="predicted"/>
<feature type="domain" description="AB hydrolase-1" evidence="1">
    <location>
        <begin position="97"/>
        <end position="342"/>
    </location>
</feature>
<name>A0A6I4VVJ4_9BACL</name>
<organism evidence="2 3">
    <name type="scientific">Shimazuella alba</name>
    <dbReference type="NCBI Taxonomy" id="2690964"/>
    <lineage>
        <taxon>Bacteria</taxon>
        <taxon>Bacillati</taxon>
        <taxon>Bacillota</taxon>
        <taxon>Bacilli</taxon>
        <taxon>Bacillales</taxon>
        <taxon>Thermoactinomycetaceae</taxon>
        <taxon>Shimazuella</taxon>
    </lineage>
</organism>
<protein>
    <submittedName>
        <fullName evidence="2">Alpha/beta fold hydrolase</fullName>
    </submittedName>
</protein>
<dbReference type="SUPFAM" id="SSF53474">
    <property type="entry name" value="alpha/beta-Hydrolases"/>
    <property type="match status" value="1"/>
</dbReference>
<keyword evidence="3" id="KW-1185">Reference proteome</keyword>
<dbReference type="GO" id="GO:0016787">
    <property type="term" value="F:hydrolase activity"/>
    <property type="evidence" value="ECO:0007669"/>
    <property type="project" value="UniProtKB-KW"/>
</dbReference>
<evidence type="ECO:0000313" key="3">
    <source>
        <dbReference type="Proteomes" id="UP000430692"/>
    </source>
</evidence>